<evidence type="ECO:0000313" key="1">
    <source>
        <dbReference type="EMBL" id="ADU32012.1"/>
    </source>
</evidence>
<keyword evidence="2" id="KW-1185">Reference proteome</keyword>
<dbReference type="Proteomes" id="UP000001401">
    <property type="component" value="Chromosome"/>
</dbReference>
<dbReference type="OrthoDB" id="2971958at2"/>
<organism evidence="1 2">
    <name type="scientific">Evansella cellulosilytica (strain ATCC 21833 / DSM 2522 / FERM P-1141 / JCM 9156 / N-4)</name>
    <name type="common">Bacillus cellulosilyticus</name>
    <dbReference type="NCBI Taxonomy" id="649639"/>
    <lineage>
        <taxon>Bacteria</taxon>
        <taxon>Bacillati</taxon>
        <taxon>Bacillota</taxon>
        <taxon>Bacilli</taxon>
        <taxon>Bacillales</taxon>
        <taxon>Bacillaceae</taxon>
        <taxon>Evansella</taxon>
    </lineage>
</organism>
<evidence type="ECO:0000313" key="2">
    <source>
        <dbReference type="Proteomes" id="UP000001401"/>
    </source>
</evidence>
<dbReference type="AlphaFoldDB" id="E6TTY1"/>
<dbReference type="RefSeq" id="WP_013490343.1">
    <property type="nucleotide sequence ID" value="NC_014829.1"/>
</dbReference>
<proteinExistence type="predicted"/>
<dbReference type="KEGG" id="bco:Bcell_3772"/>
<protein>
    <recommendedName>
        <fullName evidence="3">Lipoprotein</fullName>
    </recommendedName>
</protein>
<evidence type="ECO:0008006" key="3">
    <source>
        <dbReference type="Google" id="ProtNLM"/>
    </source>
</evidence>
<sequence length="143" mass="16548">MKKLTGFILLFFMSFLLMGCGGLISEILSDGPRSGEMIFGTGTFEQGIQHEKTVFSTHEDILMEANFAKPLGTRDVYYILHKIDGGHESYYDDWYDTLDPSWDWILTEFHLVHVHGVFDIGNYRLRLYNDYDELMAEGSFSIR</sequence>
<gene>
    <name evidence="1" type="ordered locus">Bcell_3772</name>
</gene>
<dbReference type="EMBL" id="CP002394">
    <property type="protein sequence ID" value="ADU32012.1"/>
    <property type="molecule type" value="Genomic_DNA"/>
</dbReference>
<dbReference type="PROSITE" id="PS51257">
    <property type="entry name" value="PROKAR_LIPOPROTEIN"/>
    <property type="match status" value="1"/>
</dbReference>
<dbReference type="HOGENOM" id="CLU_1802184_0_0_9"/>
<accession>E6TTY1</accession>
<name>E6TTY1_EVAC2</name>
<reference evidence="1" key="1">
    <citation type="submission" date="2010-12" db="EMBL/GenBank/DDBJ databases">
        <title>Complete sequence of Bacillus cellulosilyticus DSM 2522.</title>
        <authorList>
            <consortium name="US DOE Joint Genome Institute"/>
            <person name="Lucas S."/>
            <person name="Copeland A."/>
            <person name="Lapidus A."/>
            <person name="Cheng J.-F."/>
            <person name="Bruce D."/>
            <person name="Goodwin L."/>
            <person name="Pitluck S."/>
            <person name="Chertkov O."/>
            <person name="Detter J.C."/>
            <person name="Han C."/>
            <person name="Tapia R."/>
            <person name="Land M."/>
            <person name="Hauser L."/>
            <person name="Jeffries C."/>
            <person name="Kyrpides N."/>
            <person name="Ivanova N."/>
            <person name="Mikhailova N."/>
            <person name="Brumm P."/>
            <person name="Mead D."/>
            <person name="Woyke T."/>
        </authorList>
    </citation>
    <scope>NUCLEOTIDE SEQUENCE [LARGE SCALE GENOMIC DNA]</scope>
    <source>
        <strain evidence="1">DSM 2522</strain>
    </source>
</reference>